<sequence length="232" mass="26440">MYNILLCDDERDIVSALKIYLTNPEYSFFEAYNGEEALKILREEKVDLVLMDIMMPELDGINALSKIREFSNVPVIFLTAKSEYTDKVLGLNLGADDYVTKPFNPVELIARVKSQLRRYTLLGSAPKSIDSIRIDGIELLCESKKVTVDGEPVQLTPKEYEILKFLMMNPGICFSPSEIYRKVWGDVPIGVDNAIAVHIRHIREKIEIDPASPRYLKVAWGRGYKFEKSVSE</sequence>
<organism evidence="12 13">
    <name type="scientific">Candidatus Faeciplasma pullistercoris</name>
    <dbReference type="NCBI Taxonomy" id="2840800"/>
    <lineage>
        <taxon>Bacteria</taxon>
        <taxon>Bacillati</taxon>
        <taxon>Bacillota</taxon>
        <taxon>Clostridia</taxon>
        <taxon>Eubacteriales</taxon>
        <taxon>Oscillospiraceae</taxon>
        <taxon>Oscillospiraceae incertae sedis</taxon>
        <taxon>Candidatus Faeciplasma</taxon>
    </lineage>
</organism>
<dbReference type="GO" id="GO:0005829">
    <property type="term" value="C:cytosol"/>
    <property type="evidence" value="ECO:0007669"/>
    <property type="project" value="TreeGrafter"/>
</dbReference>
<dbReference type="PANTHER" id="PTHR48111">
    <property type="entry name" value="REGULATOR OF RPOS"/>
    <property type="match status" value="1"/>
</dbReference>
<dbReference type="InterPro" id="IPR001867">
    <property type="entry name" value="OmpR/PhoB-type_DNA-bd"/>
</dbReference>
<keyword evidence="3" id="KW-0902">Two-component regulatory system</keyword>
<reference evidence="12" key="1">
    <citation type="submission" date="2020-10" db="EMBL/GenBank/DDBJ databases">
        <authorList>
            <person name="Gilroy R."/>
        </authorList>
    </citation>
    <scope>NUCLEOTIDE SEQUENCE</scope>
    <source>
        <strain evidence="12">CHK33-4379</strain>
    </source>
</reference>
<proteinExistence type="predicted"/>
<dbReference type="Pfam" id="PF00072">
    <property type="entry name" value="Response_reg"/>
    <property type="match status" value="1"/>
</dbReference>
<dbReference type="GO" id="GO:0000156">
    <property type="term" value="F:phosphorelay response regulator activity"/>
    <property type="evidence" value="ECO:0007669"/>
    <property type="project" value="TreeGrafter"/>
</dbReference>
<dbReference type="FunFam" id="1.10.10.10:FF:000018">
    <property type="entry name" value="DNA-binding response regulator ResD"/>
    <property type="match status" value="1"/>
</dbReference>
<dbReference type="GO" id="GO:0032993">
    <property type="term" value="C:protein-DNA complex"/>
    <property type="evidence" value="ECO:0007669"/>
    <property type="project" value="TreeGrafter"/>
</dbReference>
<dbReference type="Pfam" id="PF00486">
    <property type="entry name" value="Trans_reg_C"/>
    <property type="match status" value="1"/>
</dbReference>
<evidence type="ECO:0000256" key="3">
    <source>
        <dbReference type="ARBA" id="ARBA00023012"/>
    </source>
</evidence>
<evidence type="ECO:0000256" key="2">
    <source>
        <dbReference type="ARBA" id="ARBA00022553"/>
    </source>
</evidence>
<dbReference type="SMART" id="SM00448">
    <property type="entry name" value="REC"/>
    <property type="match status" value="1"/>
</dbReference>
<evidence type="ECO:0000256" key="6">
    <source>
        <dbReference type="ARBA" id="ARBA00023163"/>
    </source>
</evidence>
<evidence type="ECO:0000313" key="12">
    <source>
        <dbReference type="EMBL" id="HIT59382.1"/>
    </source>
</evidence>
<dbReference type="InterPro" id="IPR001789">
    <property type="entry name" value="Sig_transdc_resp-reg_receiver"/>
</dbReference>
<dbReference type="EMBL" id="DVLL01000021">
    <property type="protein sequence ID" value="HIT59382.1"/>
    <property type="molecule type" value="Genomic_DNA"/>
</dbReference>
<dbReference type="Gene3D" id="6.10.250.690">
    <property type="match status" value="1"/>
</dbReference>
<feature type="domain" description="OmpR/PhoB-type" evidence="11">
    <location>
        <begin position="129"/>
        <end position="228"/>
    </location>
</feature>
<reference evidence="12" key="2">
    <citation type="journal article" date="2021" name="PeerJ">
        <title>Extensive microbial diversity within the chicken gut microbiome revealed by metagenomics and culture.</title>
        <authorList>
            <person name="Gilroy R."/>
            <person name="Ravi A."/>
            <person name="Getino M."/>
            <person name="Pursley I."/>
            <person name="Horton D.L."/>
            <person name="Alikhan N.F."/>
            <person name="Baker D."/>
            <person name="Gharbi K."/>
            <person name="Hall N."/>
            <person name="Watson M."/>
            <person name="Adriaenssens E.M."/>
            <person name="Foster-Nyarko E."/>
            <person name="Jarju S."/>
            <person name="Secka A."/>
            <person name="Antonio M."/>
            <person name="Oren A."/>
            <person name="Chaudhuri R.R."/>
            <person name="La Ragione R."/>
            <person name="Hildebrand F."/>
            <person name="Pallen M.J."/>
        </authorList>
    </citation>
    <scope>NUCLEOTIDE SEQUENCE</scope>
    <source>
        <strain evidence="12">CHK33-4379</strain>
    </source>
</reference>
<name>A0A9D1GUY9_9FIRM</name>
<evidence type="ECO:0000256" key="9">
    <source>
        <dbReference type="PROSITE-ProRule" id="PRU01091"/>
    </source>
</evidence>
<evidence type="ECO:0000256" key="1">
    <source>
        <dbReference type="ARBA" id="ARBA00018672"/>
    </source>
</evidence>
<dbReference type="FunFam" id="3.40.50.2300:FF:000001">
    <property type="entry name" value="DNA-binding response regulator PhoB"/>
    <property type="match status" value="1"/>
</dbReference>
<comment type="caution">
    <text evidence="12">The sequence shown here is derived from an EMBL/GenBank/DDBJ whole genome shotgun (WGS) entry which is preliminary data.</text>
</comment>
<dbReference type="Gene3D" id="3.40.50.2300">
    <property type="match status" value="1"/>
</dbReference>
<evidence type="ECO:0000313" key="13">
    <source>
        <dbReference type="Proteomes" id="UP000824136"/>
    </source>
</evidence>
<dbReference type="PROSITE" id="PS51755">
    <property type="entry name" value="OMPR_PHOB"/>
    <property type="match status" value="1"/>
</dbReference>
<dbReference type="GO" id="GO:0006355">
    <property type="term" value="P:regulation of DNA-templated transcription"/>
    <property type="evidence" value="ECO:0007669"/>
    <property type="project" value="InterPro"/>
</dbReference>
<feature type="modified residue" description="4-aspartylphosphate" evidence="8">
    <location>
        <position position="52"/>
    </location>
</feature>
<evidence type="ECO:0000256" key="5">
    <source>
        <dbReference type="ARBA" id="ARBA00023125"/>
    </source>
</evidence>
<accession>A0A9D1GUY9</accession>
<dbReference type="Proteomes" id="UP000824136">
    <property type="component" value="Unassembled WGS sequence"/>
</dbReference>
<keyword evidence="5 9" id="KW-0238">DNA-binding</keyword>
<feature type="DNA-binding region" description="OmpR/PhoB-type" evidence="9">
    <location>
        <begin position="129"/>
        <end position="228"/>
    </location>
</feature>
<evidence type="ECO:0000256" key="7">
    <source>
        <dbReference type="ARBA" id="ARBA00024867"/>
    </source>
</evidence>
<keyword evidence="2 8" id="KW-0597">Phosphoprotein</keyword>
<evidence type="ECO:0000256" key="8">
    <source>
        <dbReference type="PROSITE-ProRule" id="PRU00169"/>
    </source>
</evidence>
<dbReference type="SMART" id="SM00862">
    <property type="entry name" value="Trans_reg_C"/>
    <property type="match status" value="1"/>
</dbReference>
<dbReference type="AlphaFoldDB" id="A0A9D1GUY9"/>
<keyword evidence="6" id="KW-0804">Transcription</keyword>
<dbReference type="InterPro" id="IPR011006">
    <property type="entry name" value="CheY-like_superfamily"/>
</dbReference>
<protein>
    <recommendedName>
        <fullName evidence="1">Stage 0 sporulation protein A homolog</fullName>
    </recommendedName>
</protein>
<evidence type="ECO:0000256" key="4">
    <source>
        <dbReference type="ARBA" id="ARBA00023015"/>
    </source>
</evidence>
<dbReference type="SUPFAM" id="SSF52172">
    <property type="entry name" value="CheY-like"/>
    <property type="match status" value="1"/>
</dbReference>
<dbReference type="CDD" id="cd00383">
    <property type="entry name" value="trans_reg_C"/>
    <property type="match status" value="1"/>
</dbReference>
<dbReference type="PROSITE" id="PS50110">
    <property type="entry name" value="RESPONSE_REGULATORY"/>
    <property type="match status" value="1"/>
</dbReference>
<dbReference type="PANTHER" id="PTHR48111:SF2">
    <property type="entry name" value="RESPONSE REGULATOR SAER"/>
    <property type="match status" value="1"/>
</dbReference>
<comment type="function">
    <text evidence="7">May play the central regulatory role in sporulation. It may be an element of the effector pathway responsible for the activation of sporulation genes in response to nutritional stress. Spo0A may act in concert with spo0H (a sigma factor) to control the expression of some genes that are critical to the sporulation process.</text>
</comment>
<evidence type="ECO:0000259" key="10">
    <source>
        <dbReference type="PROSITE" id="PS50110"/>
    </source>
</evidence>
<feature type="domain" description="Response regulatory" evidence="10">
    <location>
        <begin position="3"/>
        <end position="116"/>
    </location>
</feature>
<dbReference type="InterPro" id="IPR039420">
    <property type="entry name" value="WalR-like"/>
</dbReference>
<dbReference type="GO" id="GO:0000976">
    <property type="term" value="F:transcription cis-regulatory region binding"/>
    <property type="evidence" value="ECO:0007669"/>
    <property type="project" value="TreeGrafter"/>
</dbReference>
<evidence type="ECO:0000259" key="11">
    <source>
        <dbReference type="PROSITE" id="PS51755"/>
    </source>
</evidence>
<dbReference type="InterPro" id="IPR036388">
    <property type="entry name" value="WH-like_DNA-bd_sf"/>
</dbReference>
<gene>
    <name evidence="12" type="ORF">IAC39_06695</name>
</gene>
<keyword evidence="4" id="KW-0805">Transcription regulation</keyword>
<dbReference type="Gene3D" id="1.10.10.10">
    <property type="entry name" value="Winged helix-like DNA-binding domain superfamily/Winged helix DNA-binding domain"/>
    <property type="match status" value="1"/>
</dbReference>